<dbReference type="PANTHER" id="PTHR46401">
    <property type="entry name" value="GLYCOSYLTRANSFERASE WBBK-RELATED"/>
    <property type="match status" value="1"/>
</dbReference>
<accession>A0ABQ4L7S2</accession>
<dbReference type="EMBL" id="BORU01000001">
    <property type="protein sequence ID" value="GIO52443.1"/>
    <property type="molecule type" value="Genomic_DNA"/>
</dbReference>
<dbReference type="Pfam" id="PF13692">
    <property type="entry name" value="Glyco_trans_1_4"/>
    <property type="match status" value="1"/>
</dbReference>
<keyword evidence="3" id="KW-1185">Reference proteome</keyword>
<evidence type="ECO:0008006" key="4">
    <source>
        <dbReference type="Google" id="ProtNLM"/>
    </source>
</evidence>
<protein>
    <recommendedName>
        <fullName evidence="4">Glycosyltransferase</fullName>
    </recommendedName>
</protein>
<keyword evidence="1" id="KW-0808">Transferase</keyword>
<dbReference type="Gene3D" id="3.40.50.2000">
    <property type="entry name" value="Glycogen Phosphorylase B"/>
    <property type="match status" value="1"/>
</dbReference>
<dbReference type="CDD" id="cd01635">
    <property type="entry name" value="Glycosyltransferase_GTB-type"/>
    <property type="match status" value="1"/>
</dbReference>
<comment type="caution">
    <text evidence="2">The sequence shown here is derived from an EMBL/GenBank/DDBJ whole genome shotgun (WGS) entry which is preliminary data.</text>
</comment>
<evidence type="ECO:0000256" key="1">
    <source>
        <dbReference type="ARBA" id="ARBA00022679"/>
    </source>
</evidence>
<name>A0ABQ4L7S2_9BACL</name>
<dbReference type="SUPFAM" id="SSF53756">
    <property type="entry name" value="UDP-Glycosyltransferase/glycogen phosphorylase"/>
    <property type="match status" value="1"/>
</dbReference>
<reference evidence="2 3" key="1">
    <citation type="submission" date="2021-03" db="EMBL/GenBank/DDBJ databases">
        <title>Antimicrobial resistance genes in bacteria isolated from Japanese honey, and their potential for conferring macrolide and lincosamide resistance in the American foulbrood pathogen Paenibacillus larvae.</title>
        <authorList>
            <person name="Okamoto M."/>
            <person name="Kumagai M."/>
            <person name="Kanamori H."/>
            <person name="Takamatsu D."/>
        </authorList>
    </citation>
    <scope>NUCLEOTIDE SEQUENCE [LARGE SCALE GENOMIC DNA]</scope>
    <source>
        <strain evidence="2 3">J21TS7</strain>
    </source>
</reference>
<gene>
    <name evidence="2" type="ORF">J21TS7_07610</name>
</gene>
<dbReference type="PANTHER" id="PTHR46401:SF2">
    <property type="entry name" value="GLYCOSYLTRANSFERASE WBBK-RELATED"/>
    <property type="match status" value="1"/>
</dbReference>
<evidence type="ECO:0000313" key="3">
    <source>
        <dbReference type="Proteomes" id="UP000676601"/>
    </source>
</evidence>
<evidence type="ECO:0000313" key="2">
    <source>
        <dbReference type="EMBL" id="GIO52443.1"/>
    </source>
</evidence>
<organism evidence="2 3">
    <name type="scientific">Paenibacillus cineris</name>
    <dbReference type="NCBI Taxonomy" id="237530"/>
    <lineage>
        <taxon>Bacteria</taxon>
        <taxon>Bacillati</taxon>
        <taxon>Bacillota</taxon>
        <taxon>Bacilli</taxon>
        <taxon>Bacillales</taxon>
        <taxon>Paenibacillaceae</taxon>
        <taxon>Paenibacillus</taxon>
    </lineage>
</organism>
<proteinExistence type="predicted"/>
<dbReference type="Proteomes" id="UP000676601">
    <property type="component" value="Unassembled WGS sequence"/>
</dbReference>
<sequence length="179" mass="20308">MAFGGLRYDKGLDLLIESLKKVSNRTFTLFIVGKEEHFDRPFIEKQIEGSFLENNTILKLGYVPDESVSYYFGMTNAVVLPYRKIFTGQSGPLTEGVANGKFIIGPNHGELGYTIDKFELGYTFLVEDTDDLANTLQRYIDEFGSGGCLVNQNGISQYKSMVSEISFWNNYRLFFNVIE</sequence>